<evidence type="ECO:0000313" key="9">
    <source>
        <dbReference type="EMBL" id="EDM81281.1"/>
    </source>
</evidence>
<dbReference type="AlphaFoldDB" id="A6FYK9"/>
<dbReference type="InterPro" id="IPR036010">
    <property type="entry name" value="2Fe-2S_ferredoxin-like_sf"/>
</dbReference>
<evidence type="ECO:0000256" key="4">
    <source>
        <dbReference type="ARBA" id="ARBA00023002"/>
    </source>
</evidence>
<dbReference type="InterPro" id="IPR012175">
    <property type="entry name" value="Xanth_DH_ssu_bac"/>
</dbReference>
<dbReference type="InterPro" id="IPR016208">
    <property type="entry name" value="Ald_Oxase/xanthine_DH-like"/>
</dbReference>
<dbReference type="EMBL" id="ABCS01000004">
    <property type="protein sequence ID" value="EDM81281.1"/>
    <property type="molecule type" value="Genomic_DNA"/>
</dbReference>
<dbReference type="eggNOG" id="COG4630">
    <property type="taxonomic scope" value="Bacteria"/>
</dbReference>
<name>A6FYK9_9BACT</name>
<dbReference type="Proteomes" id="UP000005801">
    <property type="component" value="Unassembled WGS sequence"/>
</dbReference>
<keyword evidence="2" id="KW-0479">Metal-binding</keyword>
<organism evidence="9 10">
    <name type="scientific">Plesiocystis pacifica SIR-1</name>
    <dbReference type="NCBI Taxonomy" id="391625"/>
    <lineage>
        <taxon>Bacteria</taxon>
        <taxon>Pseudomonadati</taxon>
        <taxon>Myxococcota</taxon>
        <taxon>Polyangia</taxon>
        <taxon>Nannocystales</taxon>
        <taxon>Nannocystaceae</taxon>
        <taxon>Plesiocystis</taxon>
    </lineage>
</organism>
<dbReference type="Gene3D" id="3.10.20.30">
    <property type="match status" value="1"/>
</dbReference>
<accession>A6FYK9</accession>
<dbReference type="GO" id="GO:0005506">
    <property type="term" value="F:iron ion binding"/>
    <property type="evidence" value="ECO:0007669"/>
    <property type="project" value="InterPro"/>
</dbReference>
<dbReference type="InterPro" id="IPR005107">
    <property type="entry name" value="CO_DH_flav_C"/>
</dbReference>
<dbReference type="PROSITE" id="PS51387">
    <property type="entry name" value="FAD_PCMH"/>
    <property type="match status" value="1"/>
</dbReference>
<dbReference type="PROSITE" id="PS51085">
    <property type="entry name" value="2FE2S_FER_2"/>
    <property type="match status" value="1"/>
</dbReference>
<evidence type="ECO:0000259" key="8">
    <source>
        <dbReference type="PROSITE" id="PS51387"/>
    </source>
</evidence>
<dbReference type="PROSITE" id="PS00197">
    <property type="entry name" value="2FE2S_FER_1"/>
    <property type="match status" value="1"/>
</dbReference>
<dbReference type="InterPro" id="IPR012675">
    <property type="entry name" value="Beta-grasp_dom_sf"/>
</dbReference>
<evidence type="ECO:0000259" key="7">
    <source>
        <dbReference type="PROSITE" id="PS51085"/>
    </source>
</evidence>
<evidence type="ECO:0000256" key="5">
    <source>
        <dbReference type="ARBA" id="ARBA00023004"/>
    </source>
</evidence>
<dbReference type="SMART" id="SM01092">
    <property type="entry name" value="CO_deh_flav_C"/>
    <property type="match status" value="1"/>
</dbReference>
<dbReference type="CDD" id="cd00207">
    <property type="entry name" value="fer2"/>
    <property type="match status" value="1"/>
</dbReference>
<comment type="caution">
    <text evidence="9">The sequence shown here is derived from an EMBL/GenBank/DDBJ whole genome shotgun (WGS) entry which is preliminary data.</text>
</comment>
<dbReference type="Pfam" id="PF01799">
    <property type="entry name" value="Fer2_2"/>
    <property type="match status" value="1"/>
</dbReference>
<dbReference type="Gene3D" id="1.10.150.120">
    <property type="entry name" value="[2Fe-2S]-binding domain"/>
    <property type="match status" value="1"/>
</dbReference>
<feature type="region of interest" description="Disordered" evidence="6">
    <location>
        <begin position="486"/>
        <end position="512"/>
    </location>
</feature>
<dbReference type="PANTHER" id="PTHR45444:SF3">
    <property type="entry name" value="XANTHINE DEHYDROGENASE"/>
    <property type="match status" value="1"/>
</dbReference>
<dbReference type="Pfam" id="PF00111">
    <property type="entry name" value="Fer2"/>
    <property type="match status" value="1"/>
</dbReference>
<dbReference type="Gene3D" id="3.30.465.10">
    <property type="match status" value="1"/>
</dbReference>
<keyword evidence="3" id="KW-0274">FAD</keyword>
<gene>
    <name evidence="9" type="ORF">PPSIR1_40395</name>
</gene>
<dbReference type="SUPFAM" id="SSF55447">
    <property type="entry name" value="CO dehydrogenase flavoprotein C-terminal domain-like"/>
    <property type="match status" value="1"/>
</dbReference>
<proteinExistence type="predicted"/>
<dbReference type="GO" id="GO:0071949">
    <property type="term" value="F:FAD binding"/>
    <property type="evidence" value="ECO:0007669"/>
    <property type="project" value="InterPro"/>
</dbReference>
<dbReference type="InterPro" id="IPR036318">
    <property type="entry name" value="FAD-bd_PCMH-like_sf"/>
</dbReference>
<dbReference type="PANTHER" id="PTHR45444">
    <property type="entry name" value="XANTHINE DEHYDROGENASE"/>
    <property type="match status" value="1"/>
</dbReference>
<dbReference type="GO" id="GO:0016491">
    <property type="term" value="F:oxidoreductase activity"/>
    <property type="evidence" value="ECO:0007669"/>
    <property type="project" value="UniProtKB-KW"/>
</dbReference>
<dbReference type="InterPro" id="IPR016167">
    <property type="entry name" value="FAD-bd_PCMH_sub1"/>
</dbReference>
<protein>
    <submittedName>
        <fullName evidence="9">Molybdopterin dehydrogenase, FAD-binding protein</fullName>
    </submittedName>
</protein>
<dbReference type="InterPro" id="IPR016169">
    <property type="entry name" value="FAD-bd_PCMH_sub2"/>
</dbReference>
<dbReference type="PIRSF" id="PIRSF036557">
    <property type="entry name" value="XdhA_RC"/>
    <property type="match status" value="1"/>
</dbReference>
<keyword evidence="10" id="KW-1185">Reference proteome</keyword>
<evidence type="ECO:0000256" key="6">
    <source>
        <dbReference type="SAM" id="MobiDB-lite"/>
    </source>
</evidence>
<dbReference type="SUPFAM" id="SSF56176">
    <property type="entry name" value="FAD-binding/transporter-associated domain-like"/>
    <property type="match status" value="1"/>
</dbReference>
<dbReference type="STRING" id="391625.PPSIR1_40395"/>
<sequence length="512" mass="54644">MNGESLEVEGIDPHTTLLDFLRDRGLVGTKEGCAEGECGACAVVVLRLEHEGPRYVAVNACLTLVGSVLGAELRTVEGLSPQPGSRSAGRAAGPSVAELHPVQRAMVELGGSQCGYCTPGFVVSMFAEYYRREASLTPSGEPGLRWDPESVAGNLCRCTGYRPIREAMRSLPLAAEDDGFRARLSQPLAPLGEASLVREDVPGGGGTRRLHRPASLAGALALLAEEPAAKLIAGGTDLVVEVNQRDRRWPTLIALEAVDELRTLELGGEEIRIGAGLNLSELEHRLGGALPLLDELFPLFSSRLIRNRATLGGNLVNASPIGDSPPALLALDARVVLASQRGERELPLVEFFTGYRQTALAPGELLRAVIVPRRAPTHAHFYKVSKRVLDDISTVAAAFAVDLDPASNTVTRARLAYGGVAATPVRAQAVEQALVGRPWTAETVAELAPQLRESFTPLSDHRGSAAYRQAMLARTFEKFFHETQAGRRLGPQPPPSVVLPVLPPRPQKGANA</sequence>
<dbReference type="Gene3D" id="3.30.390.50">
    <property type="entry name" value="CO dehydrogenase flavoprotein, C-terminal domain"/>
    <property type="match status" value="1"/>
</dbReference>
<dbReference type="InterPro" id="IPR036683">
    <property type="entry name" value="CO_DH_flav_C_dom_sf"/>
</dbReference>
<dbReference type="InterPro" id="IPR006058">
    <property type="entry name" value="2Fe2S_fd_BS"/>
</dbReference>
<dbReference type="InterPro" id="IPR036884">
    <property type="entry name" value="2Fe-2S-bd_dom_sf"/>
</dbReference>
<keyword evidence="1" id="KW-0285">Flavoprotein</keyword>
<dbReference type="InterPro" id="IPR001041">
    <property type="entry name" value="2Fe-2S_ferredoxin-type"/>
</dbReference>
<dbReference type="Pfam" id="PF00941">
    <property type="entry name" value="FAD_binding_5"/>
    <property type="match status" value="1"/>
</dbReference>
<dbReference type="InterPro" id="IPR002888">
    <property type="entry name" value="2Fe-2S-bd"/>
</dbReference>
<evidence type="ECO:0000256" key="2">
    <source>
        <dbReference type="ARBA" id="ARBA00022723"/>
    </source>
</evidence>
<dbReference type="SUPFAM" id="SSF54292">
    <property type="entry name" value="2Fe-2S ferredoxin-like"/>
    <property type="match status" value="1"/>
</dbReference>
<dbReference type="Pfam" id="PF03450">
    <property type="entry name" value="CO_deh_flav_C"/>
    <property type="match status" value="1"/>
</dbReference>
<evidence type="ECO:0000256" key="1">
    <source>
        <dbReference type="ARBA" id="ARBA00022630"/>
    </source>
</evidence>
<feature type="domain" description="2Fe-2S ferredoxin-type" evidence="7">
    <location>
        <begin position="1"/>
        <end position="79"/>
    </location>
</feature>
<feature type="compositionally biased region" description="Pro residues" evidence="6">
    <location>
        <begin position="491"/>
        <end position="506"/>
    </location>
</feature>
<dbReference type="GO" id="GO:0051537">
    <property type="term" value="F:2 iron, 2 sulfur cluster binding"/>
    <property type="evidence" value="ECO:0007669"/>
    <property type="project" value="InterPro"/>
</dbReference>
<dbReference type="InterPro" id="IPR002346">
    <property type="entry name" value="Mopterin_DH_FAD-bd"/>
</dbReference>
<evidence type="ECO:0000313" key="10">
    <source>
        <dbReference type="Proteomes" id="UP000005801"/>
    </source>
</evidence>
<evidence type="ECO:0000256" key="3">
    <source>
        <dbReference type="ARBA" id="ARBA00022827"/>
    </source>
</evidence>
<keyword evidence="4" id="KW-0560">Oxidoreductase</keyword>
<dbReference type="SUPFAM" id="SSF47741">
    <property type="entry name" value="CO dehydrogenase ISP C-domain like"/>
    <property type="match status" value="1"/>
</dbReference>
<reference evidence="9 10" key="1">
    <citation type="submission" date="2007-06" db="EMBL/GenBank/DDBJ databases">
        <authorList>
            <person name="Shimkets L."/>
            <person name="Ferriera S."/>
            <person name="Johnson J."/>
            <person name="Kravitz S."/>
            <person name="Beeson K."/>
            <person name="Sutton G."/>
            <person name="Rogers Y.-H."/>
            <person name="Friedman R."/>
            <person name="Frazier M."/>
            <person name="Venter J.C."/>
        </authorList>
    </citation>
    <scope>NUCLEOTIDE SEQUENCE [LARGE SCALE GENOMIC DNA]</scope>
    <source>
        <strain evidence="9 10">SIR-1</strain>
    </source>
</reference>
<dbReference type="Gene3D" id="3.30.43.10">
    <property type="entry name" value="Uridine Diphospho-n-acetylenolpyruvylglucosamine Reductase, domain 2"/>
    <property type="match status" value="1"/>
</dbReference>
<dbReference type="InterPro" id="IPR016166">
    <property type="entry name" value="FAD-bd_PCMH"/>
</dbReference>
<keyword evidence="5" id="KW-0408">Iron</keyword>
<feature type="domain" description="FAD-binding PCMH-type" evidence="8">
    <location>
        <begin position="203"/>
        <end position="376"/>
    </location>
</feature>